<comment type="caution">
    <text evidence="7">The sequence shown here is derived from an EMBL/GenBank/DDBJ whole genome shotgun (WGS) entry which is preliminary data.</text>
</comment>
<keyword evidence="3" id="KW-0804">Transcription</keyword>
<dbReference type="Pfam" id="PF00440">
    <property type="entry name" value="TetR_N"/>
    <property type="match status" value="1"/>
</dbReference>
<dbReference type="InterPro" id="IPR009057">
    <property type="entry name" value="Homeodomain-like_sf"/>
</dbReference>
<feature type="DNA-binding region" description="H-T-H motif" evidence="4">
    <location>
        <begin position="44"/>
        <end position="63"/>
    </location>
</feature>
<dbReference type="AlphaFoldDB" id="A0A3M8AC06"/>
<dbReference type="SUPFAM" id="SSF46689">
    <property type="entry name" value="Homeodomain-like"/>
    <property type="match status" value="1"/>
</dbReference>
<dbReference type="GO" id="GO:0000976">
    <property type="term" value="F:transcription cis-regulatory region binding"/>
    <property type="evidence" value="ECO:0007669"/>
    <property type="project" value="TreeGrafter"/>
</dbReference>
<dbReference type="PANTHER" id="PTHR30055">
    <property type="entry name" value="HTH-TYPE TRANSCRIPTIONAL REGULATOR RUTR"/>
    <property type="match status" value="1"/>
</dbReference>
<evidence type="ECO:0000313" key="7">
    <source>
        <dbReference type="EMBL" id="RNB48799.1"/>
    </source>
</evidence>
<evidence type="ECO:0000256" key="1">
    <source>
        <dbReference type="ARBA" id="ARBA00023015"/>
    </source>
</evidence>
<dbReference type="InterPro" id="IPR050109">
    <property type="entry name" value="HTH-type_TetR-like_transc_reg"/>
</dbReference>
<dbReference type="InterPro" id="IPR001647">
    <property type="entry name" value="HTH_TetR"/>
</dbReference>
<keyword evidence="1" id="KW-0805">Transcription regulation</keyword>
<sequence>MPERRKGVAGERKANRGPSAGPGNRRALIAAAREVFAAEGLAAPLSAVAKRAGVGQGSLYRHFPDRIALAVAVFDENLTELEAAADRPETTLDDLLARVIDQALVSTALVDTLWADPLDERVLPLGDRIRRVAEVVVERERAAGRIGPDVATDDVLLAISMLSGLLSRTDAAERPAVAKRAWSLFHAAFAAR</sequence>
<gene>
    <name evidence="7" type="ORF">EDM22_10675</name>
</gene>
<dbReference type="Gene3D" id="1.10.357.10">
    <property type="entry name" value="Tetracycline Repressor, domain 2"/>
    <property type="match status" value="1"/>
</dbReference>
<dbReference type="OrthoDB" id="3192968at2"/>
<reference evidence="7 8" key="1">
    <citation type="submission" date="2018-10" db="EMBL/GenBank/DDBJ databases">
        <title>Isolation, diversity and antibacterial activity of antinobacteria from the wheat rhizosphere soil.</title>
        <authorList>
            <person name="Sun T."/>
        </authorList>
    </citation>
    <scope>NUCLEOTIDE SEQUENCE [LARGE SCALE GENOMIC DNA]</scope>
    <source>
        <strain evidence="7 8">SJ-23</strain>
    </source>
</reference>
<feature type="region of interest" description="Disordered" evidence="5">
    <location>
        <begin position="1"/>
        <end position="24"/>
    </location>
</feature>
<accession>A0A3M8AC06</accession>
<feature type="compositionally biased region" description="Basic and acidic residues" evidence="5">
    <location>
        <begin position="1"/>
        <end position="14"/>
    </location>
</feature>
<proteinExistence type="predicted"/>
<dbReference type="PANTHER" id="PTHR30055:SF234">
    <property type="entry name" value="HTH-TYPE TRANSCRIPTIONAL REGULATOR BETI"/>
    <property type="match status" value="1"/>
</dbReference>
<dbReference type="RefSeq" id="WP_122937034.1">
    <property type="nucleotide sequence ID" value="NZ_JBHSNT010000060.1"/>
</dbReference>
<evidence type="ECO:0000259" key="6">
    <source>
        <dbReference type="PROSITE" id="PS50977"/>
    </source>
</evidence>
<keyword evidence="8" id="KW-1185">Reference proteome</keyword>
<evidence type="ECO:0000256" key="4">
    <source>
        <dbReference type="PROSITE-ProRule" id="PRU00335"/>
    </source>
</evidence>
<evidence type="ECO:0000313" key="8">
    <source>
        <dbReference type="Proteomes" id="UP000275048"/>
    </source>
</evidence>
<feature type="domain" description="HTH tetR-type" evidence="6">
    <location>
        <begin position="22"/>
        <end position="81"/>
    </location>
</feature>
<dbReference type="InterPro" id="IPR036271">
    <property type="entry name" value="Tet_transcr_reg_TetR-rel_C_sf"/>
</dbReference>
<name>A0A3M8AC06_9MICO</name>
<protein>
    <submittedName>
        <fullName evidence="7">TetR/AcrR family transcriptional regulator</fullName>
    </submittedName>
</protein>
<evidence type="ECO:0000256" key="2">
    <source>
        <dbReference type="ARBA" id="ARBA00023125"/>
    </source>
</evidence>
<evidence type="ECO:0000256" key="3">
    <source>
        <dbReference type="ARBA" id="ARBA00023163"/>
    </source>
</evidence>
<dbReference type="GO" id="GO:0003700">
    <property type="term" value="F:DNA-binding transcription factor activity"/>
    <property type="evidence" value="ECO:0007669"/>
    <property type="project" value="TreeGrafter"/>
</dbReference>
<dbReference type="PROSITE" id="PS50977">
    <property type="entry name" value="HTH_TETR_2"/>
    <property type="match status" value="1"/>
</dbReference>
<dbReference type="EMBL" id="RHHB01000018">
    <property type="protein sequence ID" value="RNB48799.1"/>
    <property type="molecule type" value="Genomic_DNA"/>
</dbReference>
<dbReference type="SUPFAM" id="SSF48498">
    <property type="entry name" value="Tetracyclin repressor-like, C-terminal domain"/>
    <property type="match status" value="1"/>
</dbReference>
<dbReference type="Proteomes" id="UP000275048">
    <property type="component" value="Unassembled WGS sequence"/>
</dbReference>
<keyword evidence="2 4" id="KW-0238">DNA-binding</keyword>
<evidence type="ECO:0000256" key="5">
    <source>
        <dbReference type="SAM" id="MobiDB-lite"/>
    </source>
</evidence>
<organism evidence="7 8">
    <name type="scientific">Agromyces tardus</name>
    <dbReference type="NCBI Taxonomy" id="2583849"/>
    <lineage>
        <taxon>Bacteria</taxon>
        <taxon>Bacillati</taxon>
        <taxon>Actinomycetota</taxon>
        <taxon>Actinomycetes</taxon>
        <taxon>Micrococcales</taxon>
        <taxon>Microbacteriaceae</taxon>
        <taxon>Agromyces</taxon>
    </lineage>
</organism>
<dbReference type="PRINTS" id="PR00455">
    <property type="entry name" value="HTHTETR"/>
</dbReference>